<evidence type="ECO:0000256" key="5">
    <source>
        <dbReference type="ARBA" id="ARBA00022737"/>
    </source>
</evidence>
<keyword evidence="13" id="KW-1185">Reference proteome</keyword>
<comment type="caution">
    <text evidence="12">The sequence shown here is derived from an EMBL/GenBank/DDBJ whole genome shotgun (WGS) entry which is preliminary data.</text>
</comment>
<feature type="domain" description="LIM zinc-binding" evidence="11">
    <location>
        <begin position="382"/>
        <end position="440"/>
    </location>
</feature>
<dbReference type="FunFam" id="2.10.110.10:FF:000008">
    <property type="entry name" value="Paxillin isoform 1"/>
    <property type="match status" value="1"/>
</dbReference>
<evidence type="ECO:0000256" key="8">
    <source>
        <dbReference type="ARBA" id="ARBA00023038"/>
    </source>
</evidence>
<accession>A0AA35RPD8</accession>
<dbReference type="FunFam" id="2.10.110.10:FF:000009">
    <property type="entry name" value="Paxillin isoform 1"/>
    <property type="match status" value="1"/>
</dbReference>
<dbReference type="SMART" id="SM00132">
    <property type="entry name" value="LIM"/>
    <property type="match status" value="4"/>
</dbReference>
<evidence type="ECO:0000256" key="7">
    <source>
        <dbReference type="ARBA" id="ARBA00022949"/>
    </source>
</evidence>
<dbReference type="GO" id="GO:0046872">
    <property type="term" value="F:metal ion binding"/>
    <property type="evidence" value="ECO:0007669"/>
    <property type="project" value="UniProtKB-KW"/>
</dbReference>
<keyword evidence="7" id="KW-0965">Cell junction</keyword>
<dbReference type="PANTHER" id="PTHR24216">
    <property type="entry name" value="PAXILLIN-RELATED"/>
    <property type="match status" value="1"/>
</dbReference>
<dbReference type="SUPFAM" id="SSF57716">
    <property type="entry name" value="Glucocorticoid receptor-like (DNA-binding domain)"/>
    <property type="match status" value="4"/>
</dbReference>
<dbReference type="Pfam" id="PF00412">
    <property type="entry name" value="LIM"/>
    <property type="match status" value="4"/>
</dbReference>
<evidence type="ECO:0000256" key="2">
    <source>
        <dbReference type="ARBA" id="ARBA00004496"/>
    </source>
</evidence>
<reference evidence="12" key="1">
    <citation type="submission" date="2023-03" db="EMBL/GenBank/DDBJ databases">
        <authorList>
            <person name="Steffen K."/>
            <person name="Cardenas P."/>
        </authorList>
    </citation>
    <scope>NUCLEOTIDE SEQUENCE</scope>
</reference>
<evidence type="ECO:0000313" key="13">
    <source>
        <dbReference type="Proteomes" id="UP001174909"/>
    </source>
</evidence>
<dbReference type="AlphaFoldDB" id="A0AA35RPD8"/>
<dbReference type="InterPro" id="IPR001781">
    <property type="entry name" value="Znf_LIM"/>
</dbReference>
<evidence type="ECO:0000256" key="3">
    <source>
        <dbReference type="ARBA" id="ARBA00022490"/>
    </source>
</evidence>
<name>A0AA35RPD8_GEOBA</name>
<feature type="compositionally biased region" description="Polar residues" evidence="10">
    <location>
        <begin position="204"/>
        <end position="213"/>
    </location>
</feature>
<comment type="subcellular location">
    <subcellularLocation>
        <location evidence="1">Cell junction</location>
    </subcellularLocation>
    <subcellularLocation>
        <location evidence="2">Cytoplasm</location>
    </subcellularLocation>
</comment>
<proteinExistence type="predicted"/>
<evidence type="ECO:0000256" key="6">
    <source>
        <dbReference type="ARBA" id="ARBA00022833"/>
    </source>
</evidence>
<evidence type="ECO:0000256" key="10">
    <source>
        <dbReference type="SAM" id="MobiDB-lite"/>
    </source>
</evidence>
<feature type="region of interest" description="Disordered" evidence="10">
    <location>
        <begin position="1"/>
        <end position="160"/>
    </location>
</feature>
<evidence type="ECO:0000256" key="1">
    <source>
        <dbReference type="ARBA" id="ARBA00004282"/>
    </source>
</evidence>
<gene>
    <name evidence="12" type="ORF">GBAR_LOCUS9485</name>
</gene>
<dbReference type="GO" id="GO:0005737">
    <property type="term" value="C:cytoplasm"/>
    <property type="evidence" value="ECO:0007669"/>
    <property type="project" value="UniProtKB-SubCell"/>
</dbReference>
<dbReference type="EMBL" id="CASHTH010001433">
    <property type="protein sequence ID" value="CAI8015283.1"/>
    <property type="molecule type" value="Genomic_DNA"/>
</dbReference>
<dbReference type="FunFam" id="2.10.110.10:FF:000018">
    <property type="entry name" value="Paxillin isoform 1"/>
    <property type="match status" value="1"/>
</dbReference>
<dbReference type="Proteomes" id="UP001174909">
    <property type="component" value="Unassembled WGS sequence"/>
</dbReference>
<evidence type="ECO:0000256" key="9">
    <source>
        <dbReference type="PROSITE-ProRule" id="PRU00125"/>
    </source>
</evidence>
<feature type="region of interest" description="Disordered" evidence="10">
    <location>
        <begin position="204"/>
        <end position="234"/>
    </location>
</feature>
<keyword evidence="3" id="KW-0963">Cytoplasm</keyword>
<dbReference type="CDD" id="cd09338">
    <property type="entry name" value="LIM3_Paxillin_like"/>
    <property type="match status" value="1"/>
</dbReference>
<keyword evidence="4 9" id="KW-0479">Metal-binding</keyword>
<keyword evidence="6 9" id="KW-0862">Zinc</keyword>
<evidence type="ECO:0000313" key="12">
    <source>
        <dbReference type="EMBL" id="CAI8015283.1"/>
    </source>
</evidence>
<feature type="compositionally biased region" description="Pro residues" evidence="10">
    <location>
        <begin position="102"/>
        <end position="116"/>
    </location>
</feature>
<protein>
    <submittedName>
        <fullName evidence="12">Paxillin</fullName>
    </submittedName>
</protein>
<evidence type="ECO:0000259" key="11">
    <source>
        <dbReference type="PROSITE" id="PS50023"/>
    </source>
</evidence>
<dbReference type="PROSITE" id="PS00478">
    <property type="entry name" value="LIM_DOMAIN_1"/>
    <property type="match status" value="3"/>
</dbReference>
<organism evidence="12 13">
    <name type="scientific">Geodia barretti</name>
    <name type="common">Barrett's horny sponge</name>
    <dbReference type="NCBI Taxonomy" id="519541"/>
    <lineage>
        <taxon>Eukaryota</taxon>
        <taxon>Metazoa</taxon>
        <taxon>Porifera</taxon>
        <taxon>Demospongiae</taxon>
        <taxon>Heteroscleromorpha</taxon>
        <taxon>Tetractinellida</taxon>
        <taxon>Astrophorina</taxon>
        <taxon>Geodiidae</taxon>
        <taxon>Geodia</taxon>
    </lineage>
</organism>
<dbReference type="GO" id="GO:0070161">
    <property type="term" value="C:anchoring junction"/>
    <property type="evidence" value="ECO:0007669"/>
    <property type="project" value="UniProtKB-SubCell"/>
</dbReference>
<evidence type="ECO:0000256" key="4">
    <source>
        <dbReference type="ARBA" id="ARBA00022723"/>
    </source>
</evidence>
<feature type="domain" description="LIM zinc-binding" evidence="11">
    <location>
        <begin position="322"/>
        <end position="381"/>
    </location>
</feature>
<sequence length="515" mass="57049">MELDELLADLQSALPPDVEPSSPYPPLSNGSGFGSHNHREQHTYESADPEEEAGFVASYEMPHSSAERSVSPESQPGEEEIQYSEVRKGPRYVPKSRSESRSPPPHGVISPPPKVPRSPGGISELDSLLEMLNETQINSKEKERSVPPSERVGGVRPTMKDFVDELTEVEQKVSEDLSDPHRPRGMTSSTATRELDELMANLSNFEPASSSSGGDVERMEGGGAVARESGKTRSTAMDNLNSMLGSLDEVMTKRHGVNTTAKGVCAACNKPILTKVVNALGCQWHKEHFTCAQCDVELGSSTYYESNGRPYCEKDYHELFAPRCAYCNGPILERVLRALDKTWHKEHFFCTLCGKDFGAEGYHEKDGKAFCRECYYEKFAPRCKRCEKAIMEGFVTALGSQWHPECFCCKVCGVTFPRGNYFDHEGEPHCEIHYHASRGTLCASCQKPVTGKCITAMGRKWHPEHFTCAFCLKLLQQGHLQGASPQPLLPALLHQALRLASSPTPPTLPLLCYIY</sequence>
<keyword evidence="8 9" id="KW-0440">LIM domain</keyword>
<dbReference type="Gene3D" id="2.10.110.10">
    <property type="entry name" value="Cysteine Rich Protein"/>
    <property type="match status" value="4"/>
</dbReference>
<dbReference type="PROSITE" id="PS50023">
    <property type="entry name" value="LIM_DOMAIN_2"/>
    <property type="match status" value="3"/>
</dbReference>
<dbReference type="PANTHER" id="PTHR24216:SF8">
    <property type="entry name" value="PAXILLIN, ISOFORM F"/>
    <property type="match status" value="1"/>
</dbReference>
<keyword evidence="5" id="KW-0677">Repeat</keyword>
<feature type="domain" description="LIM zinc-binding" evidence="11">
    <location>
        <begin position="263"/>
        <end position="321"/>
    </location>
</feature>